<accession>A0ACB9ZPQ0</accession>
<name>A0ACB9ZPQ0_CATRO</name>
<gene>
    <name evidence="1" type="ORF">M9H77_35585</name>
</gene>
<keyword evidence="2" id="KW-1185">Reference proteome</keyword>
<proteinExistence type="predicted"/>
<organism evidence="1 2">
    <name type="scientific">Catharanthus roseus</name>
    <name type="common">Madagascar periwinkle</name>
    <name type="synonym">Vinca rosea</name>
    <dbReference type="NCBI Taxonomy" id="4058"/>
    <lineage>
        <taxon>Eukaryota</taxon>
        <taxon>Viridiplantae</taxon>
        <taxon>Streptophyta</taxon>
        <taxon>Embryophyta</taxon>
        <taxon>Tracheophyta</taxon>
        <taxon>Spermatophyta</taxon>
        <taxon>Magnoliopsida</taxon>
        <taxon>eudicotyledons</taxon>
        <taxon>Gunneridae</taxon>
        <taxon>Pentapetalae</taxon>
        <taxon>asterids</taxon>
        <taxon>lamiids</taxon>
        <taxon>Gentianales</taxon>
        <taxon>Apocynaceae</taxon>
        <taxon>Rauvolfioideae</taxon>
        <taxon>Vinceae</taxon>
        <taxon>Catharanthinae</taxon>
        <taxon>Catharanthus</taxon>
    </lineage>
</organism>
<protein>
    <submittedName>
        <fullName evidence="1">Uncharacterized protein</fullName>
    </submittedName>
</protein>
<comment type="caution">
    <text evidence="1">The sequence shown here is derived from an EMBL/GenBank/DDBJ whole genome shotgun (WGS) entry which is preliminary data.</text>
</comment>
<dbReference type="EMBL" id="CM044708">
    <property type="protein sequence ID" value="KAI5649580.1"/>
    <property type="molecule type" value="Genomic_DNA"/>
</dbReference>
<evidence type="ECO:0000313" key="2">
    <source>
        <dbReference type="Proteomes" id="UP001060085"/>
    </source>
</evidence>
<sequence>MECGSAHREKQLEYCGDTLKLRYLPFSLWYYNGTCFFVLDFMGFSLNGMRGSSQRRRLTFLSSLEIIEKQQNTKPETPRIWGQKLSRI</sequence>
<evidence type="ECO:0000313" key="1">
    <source>
        <dbReference type="EMBL" id="KAI5649580.1"/>
    </source>
</evidence>
<reference evidence="2" key="1">
    <citation type="journal article" date="2023" name="Nat. Plants">
        <title>Single-cell RNA sequencing provides a high-resolution roadmap for understanding the multicellular compartmentation of specialized metabolism.</title>
        <authorList>
            <person name="Sun S."/>
            <person name="Shen X."/>
            <person name="Li Y."/>
            <person name="Li Y."/>
            <person name="Wang S."/>
            <person name="Li R."/>
            <person name="Zhang H."/>
            <person name="Shen G."/>
            <person name="Guo B."/>
            <person name="Wei J."/>
            <person name="Xu J."/>
            <person name="St-Pierre B."/>
            <person name="Chen S."/>
            <person name="Sun C."/>
        </authorList>
    </citation>
    <scope>NUCLEOTIDE SEQUENCE [LARGE SCALE GENOMIC DNA]</scope>
</reference>
<dbReference type="Proteomes" id="UP001060085">
    <property type="component" value="Linkage Group LG08"/>
</dbReference>